<evidence type="ECO:0000313" key="3">
    <source>
        <dbReference type="Proteomes" id="UP000054251"/>
    </source>
</evidence>
<reference evidence="2 3" key="1">
    <citation type="submission" date="2015-11" db="EMBL/GenBank/DDBJ databases">
        <title>The genome of Debaryomyces fabryi.</title>
        <authorList>
            <person name="Tafer H."/>
            <person name="Lopandic K."/>
        </authorList>
    </citation>
    <scope>NUCLEOTIDE SEQUENCE [LARGE SCALE GENOMIC DNA]</scope>
    <source>
        <strain evidence="2 3">CBS 789</strain>
    </source>
</reference>
<accession>A0A0V1Q3Z2</accession>
<evidence type="ECO:0000256" key="1">
    <source>
        <dbReference type="SAM" id="Phobius"/>
    </source>
</evidence>
<dbReference type="InterPro" id="IPR010530">
    <property type="entry name" value="B12D"/>
</dbReference>
<keyword evidence="1" id="KW-0812">Transmembrane</keyword>
<dbReference type="GeneID" id="26838019"/>
<comment type="caution">
    <text evidence="2">The sequence shown here is derived from an EMBL/GenBank/DDBJ whole genome shotgun (WGS) entry which is preliminary data.</text>
</comment>
<dbReference type="OrthoDB" id="202195at2759"/>
<dbReference type="Proteomes" id="UP000054251">
    <property type="component" value="Unassembled WGS sequence"/>
</dbReference>
<sequence>MRATRVLLNAAKKTSNKPSLPVEMYPLFAAMGVAVVSGVFFTYRHFAHDRELRLWKNPDLSNLDNVLNAEVEKKVEKDNGKTETKQENKD</sequence>
<dbReference type="AlphaFoldDB" id="A0A0V1Q3Z2"/>
<keyword evidence="1" id="KW-1133">Transmembrane helix</keyword>
<dbReference type="EMBL" id="LMYN01000012">
    <property type="protein sequence ID" value="KSA03236.1"/>
    <property type="molecule type" value="Genomic_DNA"/>
</dbReference>
<protein>
    <submittedName>
        <fullName evidence="2">UPF domain-containing protein</fullName>
    </submittedName>
</protein>
<dbReference type="Pfam" id="PF06522">
    <property type="entry name" value="B12D"/>
    <property type="match status" value="1"/>
</dbReference>
<evidence type="ECO:0000313" key="2">
    <source>
        <dbReference type="EMBL" id="KSA03236.1"/>
    </source>
</evidence>
<keyword evidence="3" id="KW-1185">Reference proteome</keyword>
<dbReference type="RefSeq" id="XP_015469338.1">
    <property type="nucleotide sequence ID" value="XM_015609840.1"/>
</dbReference>
<feature type="transmembrane region" description="Helical" evidence="1">
    <location>
        <begin position="24"/>
        <end position="43"/>
    </location>
</feature>
<organism evidence="2 3">
    <name type="scientific">Debaryomyces fabryi</name>
    <dbReference type="NCBI Taxonomy" id="58627"/>
    <lineage>
        <taxon>Eukaryota</taxon>
        <taxon>Fungi</taxon>
        <taxon>Dikarya</taxon>
        <taxon>Ascomycota</taxon>
        <taxon>Saccharomycotina</taxon>
        <taxon>Pichiomycetes</taxon>
        <taxon>Debaryomycetaceae</taxon>
        <taxon>Debaryomyces</taxon>
    </lineage>
</organism>
<keyword evidence="1" id="KW-0472">Membrane</keyword>
<proteinExistence type="predicted"/>
<gene>
    <name evidence="2" type="ORF">AC631_01010</name>
</gene>
<name>A0A0V1Q3Z2_9ASCO</name>